<name>A0A2K3NM62_TRIPR</name>
<dbReference type="InterPro" id="IPR045283">
    <property type="entry name" value="AT3G44326-like"/>
</dbReference>
<dbReference type="InterPro" id="IPR001810">
    <property type="entry name" value="F-box_dom"/>
</dbReference>
<protein>
    <submittedName>
        <fullName evidence="2">Putative F-box plant protein</fullName>
    </submittedName>
</protein>
<dbReference type="PANTHER" id="PTHR33736:SF13">
    <property type="entry name" value="OS11G0155100 PROTEIN"/>
    <property type="match status" value="1"/>
</dbReference>
<gene>
    <name evidence="2" type="ORF">L195_g000530</name>
</gene>
<accession>A0A2K3NM62</accession>
<proteinExistence type="predicted"/>
<evidence type="ECO:0000313" key="3">
    <source>
        <dbReference type="Proteomes" id="UP000236291"/>
    </source>
</evidence>
<dbReference type="PANTHER" id="PTHR33736">
    <property type="entry name" value="F-BOX PROTEIN-RELATED"/>
    <property type="match status" value="1"/>
</dbReference>
<dbReference type="SUPFAM" id="SSF81383">
    <property type="entry name" value="F-box domain"/>
    <property type="match status" value="1"/>
</dbReference>
<dbReference type="Gene3D" id="1.20.1280.50">
    <property type="match status" value="1"/>
</dbReference>
<dbReference type="InterPro" id="IPR036047">
    <property type="entry name" value="F-box-like_dom_sf"/>
</dbReference>
<dbReference type="STRING" id="57577.A0A2K3NM62"/>
<comment type="caution">
    <text evidence="2">The sequence shown here is derived from an EMBL/GenBank/DDBJ whole genome shotgun (WGS) entry which is preliminary data.</text>
</comment>
<evidence type="ECO:0000313" key="2">
    <source>
        <dbReference type="EMBL" id="PNY04117.1"/>
    </source>
</evidence>
<dbReference type="AlphaFoldDB" id="A0A2K3NM62"/>
<reference evidence="2 3" key="1">
    <citation type="journal article" date="2014" name="Am. J. Bot.">
        <title>Genome assembly and annotation for red clover (Trifolium pratense; Fabaceae).</title>
        <authorList>
            <person name="Istvanek J."/>
            <person name="Jaros M."/>
            <person name="Krenek A."/>
            <person name="Repkova J."/>
        </authorList>
    </citation>
    <scope>NUCLEOTIDE SEQUENCE [LARGE SCALE GENOMIC DNA]</scope>
    <source>
        <strain evidence="3">cv. Tatra</strain>
        <tissue evidence="2">Young leaves</tissue>
    </source>
</reference>
<sequence length="342" mass="38434">MVILISTIGKTITTDEEGGAATISAIHPDIIQTHILTCLDGPSLASASSTCSQLNNLSSNEHLWNKICHSTWPSTNTTRVRHVISTFPNTSRSFFSDSFSTVTAHTLHHRHHHHRTNLETTPEILSAVDLFHRKRLILSKVVETETVSGWFRCSPFRIDILDPKDSVETSMEYPRNDEECKNLEEELRLSWIVIDPRGKRAVNVSSGKPVSVHRHWLTGDVHVRFATVLHGGEKGSATEVTVCSLLVTLGGEMQVREVCFQVEDMDGINLNGRDSLGILQKALEGGRKRLRSEKEGKERFVEFMKRKIERKERKLRSERRLDMLCVGLAALSVAAFSTLFLS</sequence>
<dbReference type="Pfam" id="PF12937">
    <property type="entry name" value="F-box-like"/>
    <property type="match status" value="1"/>
</dbReference>
<dbReference type="Proteomes" id="UP000236291">
    <property type="component" value="Unassembled WGS sequence"/>
</dbReference>
<feature type="domain" description="F-box" evidence="1">
    <location>
        <begin position="28"/>
        <end position="69"/>
    </location>
</feature>
<reference evidence="2 3" key="2">
    <citation type="journal article" date="2017" name="Front. Plant Sci.">
        <title>Gene Classification and Mining of Molecular Markers Useful in Red Clover (Trifolium pratense) Breeding.</title>
        <authorList>
            <person name="Istvanek J."/>
            <person name="Dluhosova J."/>
            <person name="Dluhos P."/>
            <person name="Patkova L."/>
            <person name="Nedelnik J."/>
            <person name="Repkova J."/>
        </authorList>
    </citation>
    <scope>NUCLEOTIDE SEQUENCE [LARGE SCALE GENOMIC DNA]</scope>
    <source>
        <strain evidence="3">cv. Tatra</strain>
        <tissue evidence="2">Young leaves</tissue>
    </source>
</reference>
<dbReference type="EMBL" id="ASHM01000188">
    <property type="protein sequence ID" value="PNY04117.1"/>
    <property type="molecule type" value="Genomic_DNA"/>
</dbReference>
<evidence type="ECO:0000259" key="1">
    <source>
        <dbReference type="Pfam" id="PF12937"/>
    </source>
</evidence>
<organism evidence="2 3">
    <name type="scientific">Trifolium pratense</name>
    <name type="common">Red clover</name>
    <dbReference type="NCBI Taxonomy" id="57577"/>
    <lineage>
        <taxon>Eukaryota</taxon>
        <taxon>Viridiplantae</taxon>
        <taxon>Streptophyta</taxon>
        <taxon>Embryophyta</taxon>
        <taxon>Tracheophyta</taxon>
        <taxon>Spermatophyta</taxon>
        <taxon>Magnoliopsida</taxon>
        <taxon>eudicotyledons</taxon>
        <taxon>Gunneridae</taxon>
        <taxon>Pentapetalae</taxon>
        <taxon>rosids</taxon>
        <taxon>fabids</taxon>
        <taxon>Fabales</taxon>
        <taxon>Fabaceae</taxon>
        <taxon>Papilionoideae</taxon>
        <taxon>50 kb inversion clade</taxon>
        <taxon>NPAAA clade</taxon>
        <taxon>Hologalegina</taxon>
        <taxon>IRL clade</taxon>
        <taxon>Trifolieae</taxon>
        <taxon>Trifolium</taxon>
    </lineage>
</organism>